<dbReference type="OrthoDB" id="428895at2759"/>
<proteinExistence type="inferred from homology"/>
<dbReference type="AlphaFoldDB" id="A0A484LW57"/>
<dbReference type="Gene3D" id="1.20.58.1070">
    <property type="match status" value="1"/>
</dbReference>
<sequence>MMSVPGNILQGSPLNIDGDNEQTEHIQKCISEAEIHTVFHADDAIRHAFADNFENPVGAEEGMDKSYRKGKAAVVSDIAKLMRYDERGVYSRKELEAMRFLNIEGQMKKWIEVYSGLGIDVQKEYDGLLRSATQKKNLVNFNPRQQLGKARSHVSSGGRENAQKESTNLFDPVTGCPMGNENEDSFVEGEDNDYDDSDDDYSSIQRPAFFVAGEPDFDSGPPEDGFEYIRRVRWEAEHMPKVKVSKFERSKLNKEQSVYMPNIPDIASCLEHLLPLKEWEDEFLADFSQLRLALSKLEGSGVNIPSSLPIVSTHHDQVTEDIIENFYSITSGDDQGGQSDVGEDNVLKNSWPTLSVISGMEPVTRVSVLRKKITAFESATTVSRDDCLWLFGLCAAVDTPLHAETSAALRSLLRKCASLRAEKTMVDEDVIMLNILATISGRYFGQAEK</sequence>
<evidence type="ECO:0008006" key="5">
    <source>
        <dbReference type="Google" id="ProtNLM"/>
    </source>
</evidence>
<dbReference type="InterPro" id="IPR035426">
    <property type="entry name" value="Gemin2/Brr1"/>
</dbReference>
<name>A0A484LW57_9ASTE</name>
<dbReference type="EMBL" id="OOIL02002122">
    <property type="protein sequence ID" value="VFQ80524.1"/>
    <property type="molecule type" value="Genomic_DNA"/>
</dbReference>
<evidence type="ECO:0000256" key="1">
    <source>
        <dbReference type="ARBA" id="ARBA00025758"/>
    </source>
</evidence>
<feature type="region of interest" description="Disordered" evidence="2">
    <location>
        <begin position="145"/>
        <end position="175"/>
    </location>
</feature>
<feature type="compositionally biased region" description="Acidic residues" evidence="2">
    <location>
        <begin position="181"/>
        <end position="199"/>
    </location>
</feature>
<evidence type="ECO:0000256" key="2">
    <source>
        <dbReference type="SAM" id="MobiDB-lite"/>
    </source>
</evidence>
<evidence type="ECO:0000313" key="3">
    <source>
        <dbReference type="EMBL" id="VFQ80524.1"/>
    </source>
</evidence>
<evidence type="ECO:0000313" key="4">
    <source>
        <dbReference type="Proteomes" id="UP000595140"/>
    </source>
</evidence>
<dbReference type="GO" id="GO:0000387">
    <property type="term" value="P:spliceosomal snRNP assembly"/>
    <property type="evidence" value="ECO:0007669"/>
    <property type="project" value="InterPro"/>
</dbReference>
<dbReference type="PANTHER" id="PTHR12794:SF0">
    <property type="entry name" value="GEM-ASSOCIATED PROTEIN 2"/>
    <property type="match status" value="1"/>
</dbReference>
<dbReference type="GO" id="GO:0005634">
    <property type="term" value="C:nucleus"/>
    <property type="evidence" value="ECO:0007669"/>
    <property type="project" value="TreeGrafter"/>
</dbReference>
<feature type="region of interest" description="Disordered" evidence="2">
    <location>
        <begin position="180"/>
        <end position="199"/>
    </location>
</feature>
<gene>
    <name evidence="3" type="ORF">CCAM_LOCUS22300</name>
</gene>
<reference evidence="3 4" key="1">
    <citation type="submission" date="2018-04" db="EMBL/GenBank/DDBJ databases">
        <authorList>
            <person name="Vogel A."/>
        </authorList>
    </citation>
    <scope>NUCLEOTIDE SEQUENCE [LARGE SCALE GENOMIC DNA]</scope>
</reference>
<comment type="similarity">
    <text evidence="1">Belongs to the gemin-2 family.</text>
</comment>
<dbReference type="PANTHER" id="PTHR12794">
    <property type="entry name" value="GEMIN2"/>
    <property type="match status" value="1"/>
</dbReference>
<keyword evidence="4" id="KW-1185">Reference proteome</keyword>
<accession>A0A484LW57</accession>
<protein>
    <recommendedName>
        <fullName evidence="5">Gem-associated protein 2</fullName>
    </recommendedName>
</protein>
<dbReference type="Proteomes" id="UP000595140">
    <property type="component" value="Unassembled WGS sequence"/>
</dbReference>
<organism evidence="3 4">
    <name type="scientific">Cuscuta campestris</name>
    <dbReference type="NCBI Taxonomy" id="132261"/>
    <lineage>
        <taxon>Eukaryota</taxon>
        <taxon>Viridiplantae</taxon>
        <taxon>Streptophyta</taxon>
        <taxon>Embryophyta</taxon>
        <taxon>Tracheophyta</taxon>
        <taxon>Spermatophyta</taxon>
        <taxon>Magnoliopsida</taxon>
        <taxon>eudicotyledons</taxon>
        <taxon>Gunneridae</taxon>
        <taxon>Pentapetalae</taxon>
        <taxon>asterids</taxon>
        <taxon>lamiids</taxon>
        <taxon>Solanales</taxon>
        <taxon>Convolvulaceae</taxon>
        <taxon>Cuscuteae</taxon>
        <taxon>Cuscuta</taxon>
        <taxon>Cuscuta subgen. Grammica</taxon>
        <taxon>Cuscuta sect. Cleistogrammica</taxon>
    </lineage>
</organism>
<dbReference type="Pfam" id="PF04938">
    <property type="entry name" value="SIP1"/>
    <property type="match status" value="1"/>
</dbReference>
<dbReference type="GO" id="GO:0032797">
    <property type="term" value="C:SMN complex"/>
    <property type="evidence" value="ECO:0007669"/>
    <property type="project" value="TreeGrafter"/>
</dbReference>